<feature type="region of interest" description="Disordered" evidence="2">
    <location>
        <begin position="1"/>
        <end position="32"/>
    </location>
</feature>
<dbReference type="Gene3D" id="1.10.3550.10">
    <property type="entry name" value="eoxyguanosinetriphosphate triphosphohydrolase domain-like"/>
    <property type="match status" value="1"/>
</dbReference>
<dbReference type="Pfam" id="PF01966">
    <property type="entry name" value="HD"/>
    <property type="match status" value="1"/>
</dbReference>
<evidence type="ECO:0000256" key="2">
    <source>
        <dbReference type="SAM" id="MobiDB-lite"/>
    </source>
</evidence>
<dbReference type="InterPro" id="IPR027432">
    <property type="entry name" value="dGTP_triphosphohydrolase_C"/>
</dbReference>
<dbReference type="GO" id="GO:0008832">
    <property type="term" value="F:dGTPase activity"/>
    <property type="evidence" value="ECO:0007669"/>
    <property type="project" value="UniProtKB-EC"/>
</dbReference>
<dbReference type="eggNOG" id="COG0232">
    <property type="taxonomic scope" value="Bacteria"/>
</dbReference>
<evidence type="ECO:0000256" key="1">
    <source>
        <dbReference type="ARBA" id="ARBA00022801"/>
    </source>
</evidence>
<evidence type="ECO:0000313" key="5">
    <source>
        <dbReference type="Proteomes" id="UP000002586"/>
    </source>
</evidence>
<sequence length="442" mass="49752">MQLPWQQLLSTQRSGHQTRSEHDRRNPFETDLDRITFSTPFRRLKDKTQVHALPDNDHVRNRLTHSLETASVGRSLGVLAGDRLCDRSGHCEGLTPPHFGYVVQAACLAHDIGNPPFGHAGEDAIRSWFKQNSTVLADLTEPQRLDFLHFEGNAQGFRILTQLEYGRREGGLRLTHGVLAAFSKYPRSARPVTGLGAGQRKNGLYQSELDQFSQVAHTTGLRQVAQQAWQRHPMAYLMEAADDICYAPIDLEDGFELGWIPFDHIQALLAPIAQFEPRNRGSQLEQVRFLRTMAITKLIEAAVDQFVTHLPAIMQGTYPHTLLESSPLAQAVKTAKQAARHSIFNHEAVLLRIATGHRVLTGLLDMFYPVFMRLHQAAWQVQALPTYERHLAQLLGQDLLQTLQAQPTQDLYAALQTLTDTISAMTDGQAMRLFRRLNGIQL</sequence>
<gene>
    <name evidence="4" type="ordered locus">Mmc1_3548</name>
</gene>
<reference evidence="5" key="1">
    <citation type="journal article" date="2009" name="Appl. Environ. Microbiol.">
        <title>Complete genome sequence of the chemolithoautotrophic marine magnetotactic coccus strain MC-1.</title>
        <authorList>
            <person name="Schubbe S."/>
            <person name="Williams T.J."/>
            <person name="Xie G."/>
            <person name="Kiss H.E."/>
            <person name="Brettin T.S."/>
            <person name="Martinez D."/>
            <person name="Ross C.A."/>
            <person name="Schuler D."/>
            <person name="Cox B.L."/>
            <person name="Nealson K.H."/>
            <person name="Bazylinski D.A."/>
        </authorList>
    </citation>
    <scope>NUCLEOTIDE SEQUENCE [LARGE SCALE GENOMIC DNA]</scope>
    <source>
        <strain evidence="5">ATCC BAA-1437 / JCM 17883 / MC-1</strain>
    </source>
</reference>
<feature type="compositionally biased region" description="Polar residues" evidence="2">
    <location>
        <begin position="1"/>
        <end position="17"/>
    </location>
</feature>
<dbReference type="GO" id="GO:0006203">
    <property type="term" value="P:dGTP catabolic process"/>
    <property type="evidence" value="ECO:0007669"/>
    <property type="project" value="TreeGrafter"/>
</dbReference>
<dbReference type="NCBIfam" id="NF002205">
    <property type="entry name" value="PRK01096.1"/>
    <property type="match status" value="1"/>
</dbReference>
<name>A0LDJ0_MAGMM</name>
<dbReference type="InterPro" id="IPR006674">
    <property type="entry name" value="HD_domain"/>
</dbReference>
<feature type="domain" description="HD" evidence="3">
    <location>
        <begin position="62"/>
        <end position="247"/>
    </location>
</feature>
<dbReference type="AlphaFoldDB" id="A0LDJ0"/>
<dbReference type="NCBIfam" id="TIGR01353">
    <property type="entry name" value="dGTP_triPase"/>
    <property type="match status" value="1"/>
</dbReference>
<evidence type="ECO:0000259" key="3">
    <source>
        <dbReference type="PROSITE" id="PS51831"/>
    </source>
</evidence>
<accession>A0LDJ0</accession>
<dbReference type="SUPFAM" id="SSF109604">
    <property type="entry name" value="HD-domain/PDEase-like"/>
    <property type="match status" value="1"/>
</dbReference>
<dbReference type="PANTHER" id="PTHR11373:SF40">
    <property type="entry name" value="DEOXYGUANOSINETRIPHOSPHATE TRIPHOSPHOHYDROLASE-LIKE PROTEIN 2"/>
    <property type="match status" value="1"/>
</dbReference>
<dbReference type="HOGENOM" id="CLU_028163_2_0_5"/>
<dbReference type="STRING" id="156889.Mmc1_3548"/>
<dbReference type="RefSeq" id="WP_011715089.1">
    <property type="nucleotide sequence ID" value="NC_008576.1"/>
</dbReference>
<dbReference type="SMART" id="SM00471">
    <property type="entry name" value="HDc"/>
    <property type="match status" value="1"/>
</dbReference>
<dbReference type="InterPro" id="IPR023293">
    <property type="entry name" value="dGTP_triP_hydro_central_sf"/>
</dbReference>
<dbReference type="OrthoDB" id="9803619at2"/>
<keyword evidence="1 4" id="KW-0378">Hydrolase</keyword>
<dbReference type="Gene3D" id="1.10.3210.10">
    <property type="entry name" value="Hypothetical protein af1432"/>
    <property type="match status" value="1"/>
</dbReference>
<dbReference type="KEGG" id="mgm:Mmc1_3548"/>
<dbReference type="PANTHER" id="PTHR11373">
    <property type="entry name" value="DEOXYNUCLEOSIDE TRIPHOSPHATE TRIPHOSPHOHYDROLASE"/>
    <property type="match status" value="1"/>
</dbReference>
<dbReference type="Gene3D" id="1.10.3410.10">
    <property type="entry name" value="putative deoxyguanosinetriphosphate triphosphohydrolase like domain"/>
    <property type="match status" value="1"/>
</dbReference>
<dbReference type="PROSITE" id="PS51831">
    <property type="entry name" value="HD"/>
    <property type="match status" value="1"/>
</dbReference>
<protein>
    <submittedName>
        <fullName evidence="4">Putative deoxyguanosinetriphosphate triphosphohydrolase</fullName>
        <ecNumber evidence="4">3.1.5.1</ecNumber>
    </submittedName>
</protein>
<dbReference type="Proteomes" id="UP000002586">
    <property type="component" value="Chromosome"/>
</dbReference>
<dbReference type="InterPro" id="IPR003607">
    <property type="entry name" value="HD/PDEase_dom"/>
</dbReference>
<dbReference type="InterPro" id="IPR006261">
    <property type="entry name" value="dGTPase"/>
</dbReference>
<evidence type="ECO:0000313" key="4">
    <source>
        <dbReference type="EMBL" id="ABK46033.1"/>
    </source>
</evidence>
<dbReference type="EMBL" id="CP000471">
    <property type="protein sequence ID" value="ABK46033.1"/>
    <property type="molecule type" value="Genomic_DNA"/>
</dbReference>
<proteinExistence type="predicted"/>
<feature type="compositionally biased region" description="Basic and acidic residues" evidence="2">
    <location>
        <begin position="18"/>
        <end position="32"/>
    </location>
</feature>
<dbReference type="InterPro" id="IPR050135">
    <property type="entry name" value="dGTPase-like"/>
</dbReference>
<reference evidence="4 5" key="2">
    <citation type="journal article" date="2012" name="Int. J. Syst. Evol. Microbiol.">
        <title>Magnetococcus marinus gen. nov., sp. nov., a marine, magnetotactic bacterium that represents a novel lineage (Magnetococcaceae fam. nov.; Magnetococcales ord. nov.) at the base of the Alphaproteobacteria.</title>
        <authorList>
            <person name="Bazylinski D.A."/>
            <person name="Williams T.J."/>
            <person name="Lefevre C.T."/>
            <person name="Berg R.J."/>
            <person name="Zhang C.L."/>
            <person name="Bowser S.S."/>
            <person name="Dean A.J."/>
            <person name="Beveridge T.J."/>
        </authorList>
    </citation>
    <scope>NUCLEOTIDE SEQUENCE [LARGE SCALE GENOMIC DNA]</scope>
    <source>
        <strain evidence="5">ATCC BAA-1437 / JCM 17883 / MC-1</strain>
    </source>
</reference>
<dbReference type="EC" id="3.1.5.1" evidence="4"/>
<organism evidence="4 5">
    <name type="scientific">Magnetococcus marinus (strain ATCC BAA-1437 / JCM 17883 / MC-1)</name>
    <dbReference type="NCBI Taxonomy" id="156889"/>
    <lineage>
        <taxon>Bacteria</taxon>
        <taxon>Pseudomonadati</taxon>
        <taxon>Pseudomonadota</taxon>
        <taxon>Magnetococcia</taxon>
        <taxon>Magnetococcales</taxon>
        <taxon>Magnetococcaceae</taxon>
        <taxon>Magnetococcus</taxon>
    </lineage>
</organism>
<keyword evidence="5" id="KW-1185">Reference proteome</keyword>